<dbReference type="EMBL" id="BTGU01000055">
    <property type="protein sequence ID" value="GMN55171.1"/>
    <property type="molecule type" value="Genomic_DNA"/>
</dbReference>
<dbReference type="Pfam" id="PF17246">
    <property type="entry name" value="CDC24_OB1"/>
    <property type="match status" value="1"/>
</dbReference>
<feature type="domain" description="Cell division control protein 24 OB" evidence="2">
    <location>
        <begin position="404"/>
        <end position="623"/>
    </location>
</feature>
<dbReference type="Pfam" id="PF17244">
    <property type="entry name" value="CDC24_OB3"/>
    <property type="match status" value="1"/>
</dbReference>
<dbReference type="Pfam" id="PF17245">
    <property type="entry name" value="CDC24_OB2"/>
    <property type="match status" value="1"/>
</dbReference>
<feature type="domain" description="Cell division control protein 24 OB" evidence="4">
    <location>
        <begin position="16"/>
        <end position="151"/>
    </location>
</feature>
<dbReference type="AlphaFoldDB" id="A0AA88AXX6"/>
<name>A0AA88AXX6_FICCA</name>
<dbReference type="InterPro" id="IPR035203">
    <property type="entry name" value="Cdc24_OB3"/>
</dbReference>
<gene>
    <name evidence="5" type="ORF">TIFTF001_024283</name>
</gene>
<dbReference type="PANTHER" id="PTHR36033">
    <property type="entry name" value="NUCLEIC ACID-BINDING PROTEINS SUPERFAMILY"/>
    <property type="match status" value="1"/>
</dbReference>
<evidence type="ECO:0000313" key="5">
    <source>
        <dbReference type="EMBL" id="GMN55171.1"/>
    </source>
</evidence>
<feature type="compositionally biased region" description="Acidic residues" evidence="1">
    <location>
        <begin position="29"/>
        <end position="42"/>
    </location>
</feature>
<evidence type="ECO:0000259" key="3">
    <source>
        <dbReference type="Pfam" id="PF17245"/>
    </source>
</evidence>
<dbReference type="Proteomes" id="UP001187192">
    <property type="component" value="Unassembled WGS sequence"/>
</dbReference>
<evidence type="ECO:0008006" key="7">
    <source>
        <dbReference type="Google" id="ProtNLM"/>
    </source>
</evidence>
<dbReference type="PANTHER" id="PTHR36033:SF1">
    <property type="entry name" value="NUCLEIC ACID-BINDING PROTEINS SUPERFAMILY"/>
    <property type="match status" value="1"/>
</dbReference>
<evidence type="ECO:0000313" key="6">
    <source>
        <dbReference type="Proteomes" id="UP001187192"/>
    </source>
</evidence>
<evidence type="ECO:0000259" key="2">
    <source>
        <dbReference type="Pfam" id="PF17244"/>
    </source>
</evidence>
<feature type="domain" description="Cell division control protein 24 OB" evidence="3">
    <location>
        <begin position="157"/>
        <end position="284"/>
    </location>
</feature>
<accession>A0AA88AXX6</accession>
<dbReference type="InterPro" id="IPR035200">
    <property type="entry name" value="Cdc24_OB2"/>
</dbReference>
<proteinExistence type="predicted"/>
<dbReference type="InterPro" id="IPR035201">
    <property type="entry name" value="Cdc24_OB1"/>
</dbReference>
<dbReference type="InterPro" id="IPR012340">
    <property type="entry name" value="NA-bd_OB-fold"/>
</dbReference>
<evidence type="ECO:0000259" key="4">
    <source>
        <dbReference type="Pfam" id="PF17246"/>
    </source>
</evidence>
<reference evidence="5" key="1">
    <citation type="submission" date="2023-07" db="EMBL/GenBank/DDBJ databases">
        <title>draft genome sequence of fig (Ficus carica).</title>
        <authorList>
            <person name="Takahashi T."/>
            <person name="Nishimura K."/>
        </authorList>
    </citation>
    <scope>NUCLEOTIDE SEQUENCE</scope>
</reference>
<feature type="region of interest" description="Disordered" evidence="1">
    <location>
        <begin position="27"/>
        <end position="47"/>
    </location>
</feature>
<evidence type="ECO:0000256" key="1">
    <source>
        <dbReference type="SAM" id="MobiDB-lite"/>
    </source>
</evidence>
<protein>
    <recommendedName>
        <fullName evidence="7">Nucleic acid-binding protein</fullName>
    </recommendedName>
</protein>
<dbReference type="SUPFAM" id="SSF50249">
    <property type="entry name" value="Nucleic acid-binding proteins"/>
    <property type="match status" value="1"/>
</dbReference>
<organism evidence="5 6">
    <name type="scientific">Ficus carica</name>
    <name type="common">Common fig</name>
    <dbReference type="NCBI Taxonomy" id="3494"/>
    <lineage>
        <taxon>Eukaryota</taxon>
        <taxon>Viridiplantae</taxon>
        <taxon>Streptophyta</taxon>
        <taxon>Embryophyta</taxon>
        <taxon>Tracheophyta</taxon>
        <taxon>Spermatophyta</taxon>
        <taxon>Magnoliopsida</taxon>
        <taxon>eudicotyledons</taxon>
        <taxon>Gunneridae</taxon>
        <taxon>Pentapetalae</taxon>
        <taxon>rosids</taxon>
        <taxon>fabids</taxon>
        <taxon>Rosales</taxon>
        <taxon>Moraceae</taxon>
        <taxon>Ficeae</taxon>
        <taxon>Ficus</taxon>
    </lineage>
</organism>
<comment type="caution">
    <text evidence="5">The sequence shown here is derived from an EMBL/GenBank/DDBJ whole genome shotgun (WGS) entry which is preliminary data.</text>
</comment>
<keyword evidence="6" id="KW-1185">Reference proteome</keyword>
<sequence>MNSAMAIDQPQHDDPFLRFVDYARSVLSPEDDDDNGGDGEDFDPSRRIGADIRRPSWNWIVSRILRTCAAYSSGVTAAILLSDLSQAWNEQHRDGAPRKRPEFINQLKRKRRRSKLPNTVTIDSIYEKNFLSLNSVLEAVIVDAFVLPGTKIYMLKLGDFWSSNTIDLYLHRRYYELVDPQTGILKKGREILLTGCYLRSAAEGSGHPRLLPTEYLVILLDEDEDDDAMLVGAHLCSDSFSSILLDAANRGVSYSLYARIEFIGALEIHGKFGSWKQITLVDEDGVKLNFLLWGEQVLLANLFSIGSMLGLDRPYVASSLKSSDEESDKICLEYGSATQLYSVPFIQHEEQVCVTLTQNWAQASGLLSTLDLTPGPKVSQVSLPRDSQGSVDFRSYPFQTFVTDLHDKMTGISLYGVVTHIKKERSSTQANFSLRIQDSTGAIWAKLHFEKSWSLGRLSLGHTVHISGLTCSITLQNCLEALWFDSDTGASFINLSCLPALLNSPCLHELSKISNLSTQTGCTQIASIWLEMAHCLVTTRLSHVVCGHLVNETPSGVMECSFCLHNCDSEVVRSFHLKITLADESGKIFAWSAGQTAIELLQIFPDEFHELPEEEQVMFFSSLQNERFIVALVYCNTEGTLEVSTPFEKTEVLVVTGKERWRWPYI</sequence>